<evidence type="ECO:0000256" key="2">
    <source>
        <dbReference type="ARBA" id="ARBA00004127"/>
    </source>
</evidence>
<comment type="caution">
    <text evidence="12">The sequence shown here is derived from an EMBL/GenBank/DDBJ whole genome shotgun (WGS) entry which is preliminary data.</text>
</comment>
<dbReference type="Proteomes" id="UP000298416">
    <property type="component" value="Unassembled WGS sequence"/>
</dbReference>
<protein>
    <recommendedName>
        <fullName evidence="4">RING-type E3 ubiquitin transferase</fullName>
        <ecNumber evidence="4">2.3.2.27</ecNumber>
    </recommendedName>
</protein>
<comment type="subcellular location">
    <subcellularLocation>
        <location evidence="2">Endomembrane system</location>
        <topology evidence="2">Multi-pass membrane protein</topology>
    </subcellularLocation>
</comment>
<name>A0A8X8W3G2_SALSN</name>
<keyword evidence="6 10" id="KW-0812">Transmembrane</keyword>
<evidence type="ECO:0000256" key="4">
    <source>
        <dbReference type="ARBA" id="ARBA00012483"/>
    </source>
</evidence>
<dbReference type="GO" id="GO:0061630">
    <property type="term" value="F:ubiquitin protein ligase activity"/>
    <property type="evidence" value="ECO:0007669"/>
    <property type="project" value="UniProtKB-EC"/>
</dbReference>
<evidence type="ECO:0000313" key="13">
    <source>
        <dbReference type="Proteomes" id="UP000298416"/>
    </source>
</evidence>
<dbReference type="PANTHER" id="PTHR33389">
    <property type="entry name" value="FAMILY PROTEIN, PUTATIVE (DUF2921)-RELATED"/>
    <property type="match status" value="1"/>
</dbReference>
<evidence type="ECO:0000256" key="6">
    <source>
        <dbReference type="ARBA" id="ARBA00022692"/>
    </source>
</evidence>
<dbReference type="EC" id="2.3.2.27" evidence="4"/>
<feature type="domain" description="SWEET-like" evidence="11">
    <location>
        <begin position="7"/>
        <end position="88"/>
    </location>
</feature>
<evidence type="ECO:0000256" key="1">
    <source>
        <dbReference type="ARBA" id="ARBA00000900"/>
    </source>
</evidence>
<feature type="transmembrane region" description="Helical" evidence="10">
    <location>
        <begin position="16"/>
        <end position="34"/>
    </location>
</feature>
<evidence type="ECO:0000259" key="11">
    <source>
        <dbReference type="Pfam" id="PF11145"/>
    </source>
</evidence>
<evidence type="ECO:0000313" key="12">
    <source>
        <dbReference type="EMBL" id="KAG6387325.1"/>
    </source>
</evidence>
<dbReference type="GO" id="GO:0012505">
    <property type="term" value="C:endomembrane system"/>
    <property type="evidence" value="ECO:0007669"/>
    <property type="project" value="UniProtKB-SubCell"/>
</dbReference>
<feature type="transmembrane region" description="Helical" evidence="10">
    <location>
        <begin position="95"/>
        <end position="114"/>
    </location>
</feature>
<evidence type="ECO:0000256" key="3">
    <source>
        <dbReference type="ARBA" id="ARBA00004906"/>
    </source>
</evidence>
<dbReference type="InterPro" id="IPR021319">
    <property type="entry name" value="DUF2921"/>
</dbReference>
<sequence>MEEGARTTWRMDLETAMVLVSNTLICIFVALQINHVKRYPKVASSISLLMLVILSVGQGLRLILSMEDQAVVRLSSLLVQLRLVQLVWERKPGCALLSLYVIGGLLAFVMNGGAQCMEGWCRQDTDLAILCGDECRFYSTAWDIVFSFAIVALLLLLFLQQRRRSTIAFSTHVLVD</sequence>
<feature type="transmembrane region" description="Helical" evidence="10">
    <location>
        <begin position="46"/>
        <end position="64"/>
    </location>
</feature>
<dbReference type="Pfam" id="PF11145">
    <property type="entry name" value="DUF2921"/>
    <property type="match status" value="1"/>
</dbReference>
<keyword evidence="13" id="KW-1185">Reference proteome</keyword>
<keyword evidence="9 10" id="KW-0472">Membrane</keyword>
<dbReference type="EMBL" id="PNBA02000021">
    <property type="protein sequence ID" value="KAG6387325.1"/>
    <property type="molecule type" value="Genomic_DNA"/>
</dbReference>
<accession>A0A8X8W3G2</accession>
<evidence type="ECO:0000256" key="7">
    <source>
        <dbReference type="ARBA" id="ARBA00022786"/>
    </source>
</evidence>
<keyword evidence="7" id="KW-0833">Ubl conjugation pathway</keyword>
<reference evidence="12" key="1">
    <citation type="submission" date="2018-01" db="EMBL/GenBank/DDBJ databases">
        <authorList>
            <person name="Mao J.F."/>
        </authorList>
    </citation>
    <scope>NUCLEOTIDE SEQUENCE</scope>
    <source>
        <strain evidence="12">Huo1</strain>
        <tissue evidence="12">Leaf</tissue>
    </source>
</reference>
<comment type="pathway">
    <text evidence="3">Protein modification; protein ubiquitination.</text>
</comment>
<reference evidence="12" key="2">
    <citation type="submission" date="2020-08" db="EMBL/GenBank/DDBJ databases">
        <title>Plant Genome Project.</title>
        <authorList>
            <person name="Zhang R.-G."/>
        </authorList>
    </citation>
    <scope>NUCLEOTIDE SEQUENCE</scope>
    <source>
        <strain evidence="12">Huo1</strain>
        <tissue evidence="12">Leaf</tissue>
    </source>
</reference>
<proteinExistence type="predicted"/>
<evidence type="ECO:0000256" key="9">
    <source>
        <dbReference type="ARBA" id="ARBA00023136"/>
    </source>
</evidence>
<evidence type="ECO:0000256" key="10">
    <source>
        <dbReference type="SAM" id="Phobius"/>
    </source>
</evidence>
<keyword evidence="8 10" id="KW-1133">Transmembrane helix</keyword>
<organism evidence="12">
    <name type="scientific">Salvia splendens</name>
    <name type="common">Scarlet sage</name>
    <dbReference type="NCBI Taxonomy" id="180675"/>
    <lineage>
        <taxon>Eukaryota</taxon>
        <taxon>Viridiplantae</taxon>
        <taxon>Streptophyta</taxon>
        <taxon>Embryophyta</taxon>
        <taxon>Tracheophyta</taxon>
        <taxon>Spermatophyta</taxon>
        <taxon>Magnoliopsida</taxon>
        <taxon>eudicotyledons</taxon>
        <taxon>Gunneridae</taxon>
        <taxon>Pentapetalae</taxon>
        <taxon>asterids</taxon>
        <taxon>lamiids</taxon>
        <taxon>Lamiales</taxon>
        <taxon>Lamiaceae</taxon>
        <taxon>Nepetoideae</taxon>
        <taxon>Mentheae</taxon>
        <taxon>Salviinae</taxon>
        <taxon>Salvia</taxon>
        <taxon>Salvia subgen. Calosphace</taxon>
        <taxon>core Calosphace</taxon>
    </lineage>
</organism>
<evidence type="ECO:0000256" key="8">
    <source>
        <dbReference type="ARBA" id="ARBA00022989"/>
    </source>
</evidence>
<keyword evidence="5" id="KW-0808">Transferase</keyword>
<comment type="catalytic activity">
    <reaction evidence="1">
        <text>S-ubiquitinyl-[E2 ubiquitin-conjugating enzyme]-L-cysteine + [acceptor protein]-L-lysine = [E2 ubiquitin-conjugating enzyme]-L-cysteine + N(6)-ubiquitinyl-[acceptor protein]-L-lysine.</text>
        <dbReference type="EC" id="2.3.2.27"/>
    </reaction>
</comment>
<dbReference type="PANTHER" id="PTHR33389:SF18">
    <property type="entry name" value="OS01G0677900 PROTEIN"/>
    <property type="match status" value="1"/>
</dbReference>
<dbReference type="AlphaFoldDB" id="A0A8X8W3G2"/>
<gene>
    <name evidence="12" type="ORF">SASPL_152512</name>
</gene>
<feature type="transmembrane region" description="Helical" evidence="10">
    <location>
        <begin position="140"/>
        <end position="159"/>
    </location>
</feature>
<evidence type="ECO:0000256" key="5">
    <source>
        <dbReference type="ARBA" id="ARBA00022679"/>
    </source>
</evidence>